<evidence type="ECO:0000256" key="1">
    <source>
        <dbReference type="ARBA" id="ARBA00009437"/>
    </source>
</evidence>
<evidence type="ECO:0000313" key="6">
    <source>
        <dbReference type="EMBL" id="AYF00157.1"/>
    </source>
</evidence>
<dbReference type="InterPro" id="IPR000847">
    <property type="entry name" value="LysR_HTH_N"/>
</dbReference>
<feature type="domain" description="HTH lysR-type" evidence="5">
    <location>
        <begin position="10"/>
        <end position="66"/>
    </location>
</feature>
<keyword evidence="3" id="KW-0238">DNA-binding</keyword>
<dbReference type="Gene3D" id="1.10.10.10">
    <property type="entry name" value="Winged helix-like DNA-binding domain superfamily/Winged helix DNA-binding domain"/>
    <property type="match status" value="1"/>
</dbReference>
<reference evidence="7" key="1">
    <citation type="submission" date="2018-07" db="EMBL/GenBank/DDBJ databases">
        <title>Genome Structure of the Opportunistic Pathogen Paracoccus yeei (Alphaproteobacteria) and Identification of Putative Virulence Factors.</title>
        <authorList>
            <person name="Lasek R."/>
            <person name="Szuplewska M."/>
            <person name="Mitura M."/>
            <person name="Decewicz P."/>
            <person name="Chmielowska C."/>
            <person name="Pawlot A."/>
            <person name="Sentkowska D."/>
            <person name="Czarnecki J."/>
            <person name="Bartosik D."/>
        </authorList>
    </citation>
    <scope>NUCLEOTIDE SEQUENCE [LARGE SCALE GENOMIC DNA]</scope>
    <source>
        <strain evidence="7">CCUG 32053</strain>
    </source>
</reference>
<dbReference type="InterPro" id="IPR036390">
    <property type="entry name" value="WH_DNA-bd_sf"/>
</dbReference>
<evidence type="ECO:0000256" key="4">
    <source>
        <dbReference type="ARBA" id="ARBA00023163"/>
    </source>
</evidence>
<dbReference type="EMBL" id="CP031078">
    <property type="protein sequence ID" value="AYF00157.1"/>
    <property type="molecule type" value="Genomic_DNA"/>
</dbReference>
<evidence type="ECO:0000313" key="7">
    <source>
        <dbReference type="Proteomes" id="UP000272010"/>
    </source>
</evidence>
<dbReference type="SUPFAM" id="SSF46785">
    <property type="entry name" value="Winged helix' DNA-binding domain"/>
    <property type="match status" value="1"/>
</dbReference>
<keyword evidence="4" id="KW-0804">Transcription</keyword>
<dbReference type="FunFam" id="1.10.10.10:FF:000001">
    <property type="entry name" value="LysR family transcriptional regulator"/>
    <property type="match status" value="1"/>
</dbReference>
<dbReference type="Gene3D" id="3.40.190.290">
    <property type="match status" value="1"/>
</dbReference>
<dbReference type="PROSITE" id="PS50931">
    <property type="entry name" value="HTH_LYSR"/>
    <property type="match status" value="1"/>
</dbReference>
<dbReference type="Proteomes" id="UP000272010">
    <property type="component" value="Chromosome"/>
</dbReference>
<comment type="similarity">
    <text evidence="1">Belongs to the LysR transcriptional regulatory family.</text>
</comment>
<name>A0A386UHP1_9RHOB</name>
<dbReference type="PANTHER" id="PTHR30126:SF40">
    <property type="entry name" value="HTH-TYPE TRANSCRIPTIONAL REGULATOR GLTR"/>
    <property type="match status" value="1"/>
</dbReference>
<protein>
    <submittedName>
        <fullName evidence="6">LysR family transcriptional regulator</fullName>
    </submittedName>
</protein>
<dbReference type="PANTHER" id="PTHR30126">
    <property type="entry name" value="HTH-TYPE TRANSCRIPTIONAL REGULATOR"/>
    <property type="match status" value="1"/>
</dbReference>
<dbReference type="InterPro" id="IPR005119">
    <property type="entry name" value="LysR_subst-bd"/>
</dbReference>
<dbReference type="GO" id="GO:0003700">
    <property type="term" value="F:DNA-binding transcription factor activity"/>
    <property type="evidence" value="ECO:0007669"/>
    <property type="project" value="InterPro"/>
</dbReference>
<accession>A0A386UHP1</accession>
<dbReference type="InterPro" id="IPR036388">
    <property type="entry name" value="WH-like_DNA-bd_sf"/>
</dbReference>
<dbReference type="GO" id="GO:0000976">
    <property type="term" value="F:transcription cis-regulatory region binding"/>
    <property type="evidence" value="ECO:0007669"/>
    <property type="project" value="TreeGrafter"/>
</dbReference>
<dbReference type="Pfam" id="PF00126">
    <property type="entry name" value="HTH_1"/>
    <property type="match status" value="1"/>
</dbReference>
<evidence type="ECO:0000259" key="5">
    <source>
        <dbReference type="PROSITE" id="PS50931"/>
    </source>
</evidence>
<dbReference type="SUPFAM" id="SSF53850">
    <property type="entry name" value="Periplasmic binding protein-like II"/>
    <property type="match status" value="1"/>
</dbReference>
<evidence type="ECO:0000256" key="3">
    <source>
        <dbReference type="ARBA" id="ARBA00023125"/>
    </source>
</evidence>
<dbReference type="AlphaFoldDB" id="A0A386UHP1"/>
<dbReference type="PRINTS" id="PR00039">
    <property type="entry name" value="HTHLYSR"/>
</dbReference>
<organism evidence="6 7">
    <name type="scientific">Paracoccus yeei</name>
    <dbReference type="NCBI Taxonomy" id="147645"/>
    <lineage>
        <taxon>Bacteria</taxon>
        <taxon>Pseudomonadati</taxon>
        <taxon>Pseudomonadota</taxon>
        <taxon>Alphaproteobacteria</taxon>
        <taxon>Rhodobacterales</taxon>
        <taxon>Paracoccaceae</taxon>
        <taxon>Paracoccus</taxon>
    </lineage>
</organism>
<sequence length="314" mass="34738">MERVFASQATLHKLEIFCMVCELQSVTRVADRMMVAQPVVTAHLRFLEDKLGVKLFQRSGRRLVLTEVGQRVYKWASDIITRTHELERELGNAVEGEFGSAVVAASMTVASYVLPALFTAFRQQHPDGGITVHVSNPQFVTAAVRDGTCDFGVCILDPRHDVDGLNVELLWTEQLVLVAAFDDASVGAEVTPQQIADLPFISSPRNQVRREAEEDGLRAHGITHRRVLLEFGHPEAMKQAVRRGAGVAFVMETSVHDELRRGLLRRIATPGIDLSIPVFLVHRRGKSFSSLQAQLMDFLRTAAAGEQVPALHGD</sequence>
<proteinExistence type="inferred from homology"/>
<evidence type="ECO:0000256" key="2">
    <source>
        <dbReference type="ARBA" id="ARBA00023015"/>
    </source>
</evidence>
<dbReference type="Pfam" id="PF03466">
    <property type="entry name" value="LysR_substrate"/>
    <property type="match status" value="1"/>
</dbReference>
<keyword evidence="2" id="KW-0805">Transcription regulation</keyword>
<gene>
    <name evidence="6" type="ORF">PY32053_00472</name>
</gene>